<dbReference type="PROSITE" id="PS50883">
    <property type="entry name" value="EAL"/>
    <property type="match status" value="1"/>
</dbReference>
<evidence type="ECO:0000313" key="4">
    <source>
        <dbReference type="EMBL" id="KAA5606230.1"/>
    </source>
</evidence>
<dbReference type="InterPro" id="IPR046342">
    <property type="entry name" value="CBS_dom_sf"/>
</dbReference>
<gene>
    <name evidence="4" type="ORF">F1188_07355</name>
</gene>
<evidence type="ECO:0000259" key="2">
    <source>
        <dbReference type="PROSITE" id="PS50883"/>
    </source>
</evidence>
<comment type="caution">
    <text evidence="4">The sequence shown here is derived from an EMBL/GenBank/DDBJ whole genome shotgun (WGS) entry which is preliminary data.</text>
</comment>
<dbReference type="InterPro" id="IPR000160">
    <property type="entry name" value="GGDEF_dom"/>
</dbReference>
<dbReference type="SMART" id="SM00052">
    <property type="entry name" value="EAL"/>
    <property type="match status" value="1"/>
</dbReference>
<dbReference type="Gene3D" id="3.30.70.270">
    <property type="match status" value="1"/>
</dbReference>
<feature type="compositionally biased region" description="Basic and acidic residues" evidence="1">
    <location>
        <begin position="30"/>
        <end position="42"/>
    </location>
</feature>
<feature type="domain" description="EAL" evidence="2">
    <location>
        <begin position="89"/>
        <end position="369"/>
    </location>
</feature>
<feature type="domain" description="GGDEF" evidence="3">
    <location>
        <begin position="548"/>
        <end position="704"/>
    </location>
</feature>
<dbReference type="AlphaFoldDB" id="A0A5M6ID70"/>
<sequence>MDVPGRWESLGGLSNRSQRSCCGVIARGRSGDCEGHMTDEGSARPTVPRTGGAAVSPQPAAAWGDPWAGGRHPVWYRPRFTMSHGTAAPPGPDHARARALGWSEIAERLDMVLHPVVGTHSGRVLGVEAVIGNAGALGFASPDDLLDGAFDSSEPADPLRADNRLPDIVQAAHAGALRLFAALTERASLKLFLSIDTRMIAWADPLIAHLRVEVERHGIHASSVIVMISERLPFFNLDTLCTGDPAAAAAHTELSRLFKTLRSLSGRLALSDFGAGTASLPLLTLARPDLVKVDRFFVQTQAADRSRRLTLGSLINLVHLMGTQVMAEGVETVDQYHVCRQAGCDYIQGPLVGPPVSDPAVLTDDCADIRALNETDKRAARSDAALITSQTQSIEPITLGTPMTVVFERFRRARDQTFLPAVDASAEPLGIVREADLKEYTYSLYGKDLLSNRALGKTLDEFVVRCPVADVNTKAERILEVFSASGGAECILITCDRQYMGFLSASSLLKVISEKNLAMARDQNPLSRLPGNNMINEYIADALLDNQAFWIIVYLDFDNFKPFNDAYGYRQGDRAITLFAELLRKELPQHDVFVGHVGGDDFFVGFKDYDGDTAVDLIGNLIERFRNDVESFYDEVSRQRGYMIGRDRDGNERHLPLLTASAAVIELPRAHAARSADDIAGQIAVYKKKAKQSASKIARARMETCDAVGCGGGAALGVGAIGSG</sequence>
<dbReference type="CDD" id="cd01948">
    <property type="entry name" value="EAL"/>
    <property type="match status" value="1"/>
</dbReference>
<dbReference type="OrthoDB" id="7251575at2"/>
<dbReference type="Proteomes" id="UP000324065">
    <property type="component" value="Unassembled WGS sequence"/>
</dbReference>
<organism evidence="4 5">
    <name type="scientific">Roseospira marina</name>
    <dbReference type="NCBI Taxonomy" id="140057"/>
    <lineage>
        <taxon>Bacteria</taxon>
        <taxon>Pseudomonadati</taxon>
        <taxon>Pseudomonadota</taxon>
        <taxon>Alphaproteobacteria</taxon>
        <taxon>Rhodospirillales</taxon>
        <taxon>Rhodospirillaceae</taxon>
        <taxon>Roseospira</taxon>
    </lineage>
</organism>
<evidence type="ECO:0000256" key="1">
    <source>
        <dbReference type="SAM" id="MobiDB-lite"/>
    </source>
</evidence>
<dbReference type="InterPro" id="IPR029787">
    <property type="entry name" value="Nucleotide_cyclase"/>
</dbReference>
<dbReference type="PROSITE" id="PS50887">
    <property type="entry name" value="GGDEF"/>
    <property type="match status" value="1"/>
</dbReference>
<dbReference type="PANTHER" id="PTHR33121:SF76">
    <property type="entry name" value="SIGNALING PROTEIN"/>
    <property type="match status" value="1"/>
</dbReference>
<dbReference type="PANTHER" id="PTHR33121">
    <property type="entry name" value="CYCLIC DI-GMP PHOSPHODIESTERASE PDEF"/>
    <property type="match status" value="1"/>
</dbReference>
<name>A0A5M6ID70_9PROT</name>
<keyword evidence="5" id="KW-1185">Reference proteome</keyword>
<dbReference type="SUPFAM" id="SSF54631">
    <property type="entry name" value="CBS-domain pair"/>
    <property type="match status" value="1"/>
</dbReference>
<dbReference type="NCBIfam" id="TIGR00254">
    <property type="entry name" value="GGDEF"/>
    <property type="match status" value="1"/>
</dbReference>
<dbReference type="SUPFAM" id="SSF141868">
    <property type="entry name" value="EAL domain-like"/>
    <property type="match status" value="1"/>
</dbReference>
<dbReference type="SUPFAM" id="SSF55073">
    <property type="entry name" value="Nucleotide cyclase"/>
    <property type="match status" value="1"/>
</dbReference>
<dbReference type="GO" id="GO:0071111">
    <property type="term" value="F:cyclic-guanylate-specific phosphodiesterase activity"/>
    <property type="evidence" value="ECO:0007669"/>
    <property type="project" value="InterPro"/>
</dbReference>
<evidence type="ECO:0000259" key="3">
    <source>
        <dbReference type="PROSITE" id="PS50887"/>
    </source>
</evidence>
<dbReference type="InterPro" id="IPR001633">
    <property type="entry name" value="EAL_dom"/>
</dbReference>
<dbReference type="Pfam" id="PF00990">
    <property type="entry name" value="GGDEF"/>
    <property type="match status" value="1"/>
</dbReference>
<accession>A0A5M6ID70</accession>
<dbReference type="InterPro" id="IPR043128">
    <property type="entry name" value="Rev_trsase/Diguanyl_cyclase"/>
</dbReference>
<reference evidence="4 5" key="1">
    <citation type="submission" date="2019-09" db="EMBL/GenBank/DDBJ databases">
        <title>Genome sequence of Roseospira marina, one of the more divergent members of the non-sulfur purple photosynthetic bacterial family, the Rhodospirillaceae.</title>
        <authorList>
            <person name="Meyer T."/>
            <person name="Kyndt J."/>
        </authorList>
    </citation>
    <scope>NUCLEOTIDE SEQUENCE [LARGE SCALE GENOMIC DNA]</scope>
    <source>
        <strain evidence="4 5">DSM 15113</strain>
    </source>
</reference>
<dbReference type="EMBL" id="VWPJ01000005">
    <property type="protein sequence ID" value="KAA5606230.1"/>
    <property type="molecule type" value="Genomic_DNA"/>
</dbReference>
<dbReference type="Pfam" id="PF00563">
    <property type="entry name" value="EAL"/>
    <property type="match status" value="1"/>
</dbReference>
<proteinExistence type="predicted"/>
<dbReference type="SMART" id="SM00267">
    <property type="entry name" value="GGDEF"/>
    <property type="match status" value="1"/>
</dbReference>
<dbReference type="CDD" id="cd01949">
    <property type="entry name" value="GGDEF"/>
    <property type="match status" value="1"/>
</dbReference>
<dbReference type="InterPro" id="IPR035919">
    <property type="entry name" value="EAL_sf"/>
</dbReference>
<dbReference type="InterPro" id="IPR050706">
    <property type="entry name" value="Cyclic-di-GMP_PDE-like"/>
</dbReference>
<dbReference type="Gene3D" id="3.20.20.450">
    <property type="entry name" value="EAL domain"/>
    <property type="match status" value="1"/>
</dbReference>
<evidence type="ECO:0000313" key="5">
    <source>
        <dbReference type="Proteomes" id="UP000324065"/>
    </source>
</evidence>
<protein>
    <submittedName>
        <fullName evidence="4">GGDEF domain-containing protein</fullName>
    </submittedName>
</protein>
<feature type="region of interest" description="Disordered" evidence="1">
    <location>
        <begin position="30"/>
        <end position="66"/>
    </location>
</feature>